<dbReference type="InterPro" id="IPR003008">
    <property type="entry name" value="Tubulin_FtsZ_GTPase"/>
</dbReference>
<dbReference type="InterPro" id="IPR000217">
    <property type="entry name" value="Tubulin"/>
</dbReference>
<dbReference type="VEuPathDB" id="GiardiaDB:GL50581_2278"/>
<reference evidence="7 8" key="2">
    <citation type="journal article" date="2013" name="Genome Biol. Evol.">
        <title>Genome sequencing of Giardia lamblia genotypes A2 and B isolates (DH and GS) and comparative analysis with the genomes of genotypes A1 and E (WB and Pig).</title>
        <authorList>
            <person name="Adam R.D."/>
            <person name="Dahlstrom E.W."/>
            <person name="Martens C.A."/>
            <person name="Bruno D.P."/>
            <person name="Barbian K.D."/>
            <person name="Ricklefs S.M."/>
            <person name="Hernandez M.M."/>
            <person name="Narla N.P."/>
            <person name="Patel R.B."/>
            <person name="Porcella S.F."/>
            <person name="Nash T.E."/>
        </authorList>
    </citation>
    <scope>NUCLEOTIDE SEQUENCE [LARGE SCALE GENOMIC DNA]</scope>
    <source>
        <strain evidence="7 8">DH</strain>
    </source>
</reference>
<dbReference type="PANTHER" id="PTHR11588">
    <property type="entry name" value="TUBULIN"/>
    <property type="match status" value="1"/>
</dbReference>
<proteinExistence type="inferred from homology"/>
<dbReference type="GO" id="GO:0007017">
    <property type="term" value="P:microtubule-based process"/>
    <property type="evidence" value="ECO:0007669"/>
    <property type="project" value="InterPro"/>
</dbReference>
<dbReference type="Gene3D" id="3.40.50.1440">
    <property type="entry name" value="Tubulin/FtsZ, GTPase domain"/>
    <property type="match status" value="1"/>
</dbReference>
<evidence type="ECO:0000313" key="8">
    <source>
        <dbReference type="Proteomes" id="UP000018320"/>
    </source>
</evidence>
<evidence type="ECO:0000256" key="4">
    <source>
        <dbReference type="ARBA" id="ARBA00023134"/>
    </source>
</evidence>
<comment type="similarity">
    <text evidence="1 5">Belongs to the tubulin family.</text>
</comment>
<dbReference type="Proteomes" id="UP000018320">
    <property type="component" value="Unassembled WGS sequence"/>
</dbReference>
<reference evidence="8" key="1">
    <citation type="submission" date="2012-02" db="EMBL/GenBank/DDBJ databases">
        <title>Genome sequencing of Giardia lamblia Genotypes A2 and B isolates (DH and GS) and comparative analysis with the genomes of Genotypes A1 and E (WB and Pig).</title>
        <authorList>
            <person name="Adam R."/>
            <person name="Dahlstrom E."/>
            <person name="Martens C."/>
            <person name="Bruno D."/>
            <person name="Barbian K."/>
            <person name="Porcella S.F."/>
            <person name="Nash T."/>
        </authorList>
    </citation>
    <scope>NUCLEOTIDE SEQUENCE</scope>
    <source>
        <strain evidence="8">DH</strain>
    </source>
</reference>
<evidence type="ECO:0000256" key="1">
    <source>
        <dbReference type="ARBA" id="ARBA00009636"/>
    </source>
</evidence>
<dbReference type="InterPro" id="IPR036525">
    <property type="entry name" value="Tubulin/FtsZ_GTPase_sf"/>
</dbReference>
<evidence type="ECO:0000256" key="5">
    <source>
        <dbReference type="RuleBase" id="RU000352"/>
    </source>
</evidence>
<dbReference type="GO" id="GO:0005525">
    <property type="term" value="F:GTP binding"/>
    <property type="evidence" value="ECO:0007669"/>
    <property type="project" value="UniProtKB-UniRule"/>
</dbReference>
<dbReference type="FunFam" id="3.40.50.1440:FF:000064">
    <property type="entry name" value="Delta tubulin"/>
    <property type="match status" value="1"/>
</dbReference>
<dbReference type="PRINTS" id="PR01519">
    <property type="entry name" value="EPSLNTUBULIN"/>
</dbReference>
<feature type="domain" description="Tubulin/FtsZ GTPase" evidence="6">
    <location>
        <begin position="48"/>
        <end position="253"/>
    </location>
</feature>
<dbReference type="AlphaFoldDB" id="V6TP56"/>
<dbReference type="InterPro" id="IPR017975">
    <property type="entry name" value="Tubulin_CS"/>
</dbReference>
<dbReference type="SMART" id="SM00864">
    <property type="entry name" value="Tubulin"/>
    <property type="match status" value="1"/>
</dbReference>
<evidence type="ECO:0000313" key="7">
    <source>
        <dbReference type="EMBL" id="ESU38780.1"/>
    </source>
</evidence>
<dbReference type="InterPro" id="IPR004057">
    <property type="entry name" value="Epsilon_tubulin"/>
</dbReference>
<keyword evidence="4 5" id="KW-0342">GTP-binding</keyword>
<dbReference type="Pfam" id="PF00091">
    <property type="entry name" value="Tubulin"/>
    <property type="match status" value="1"/>
</dbReference>
<dbReference type="CDD" id="cd02189">
    <property type="entry name" value="delta_zeta_tubulin-like"/>
    <property type="match status" value="1"/>
</dbReference>
<comment type="caution">
    <text evidence="7">The sequence shown here is derived from an EMBL/GenBank/DDBJ whole genome shotgun (WGS) entry which is preliminary data.</text>
</comment>
<evidence type="ECO:0000256" key="3">
    <source>
        <dbReference type="ARBA" id="ARBA00022741"/>
    </source>
</evidence>
<dbReference type="GO" id="GO:0005874">
    <property type="term" value="C:microtubule"/>
    <property type="evidence" value="ECO:0007669"/>
    <property type="project" value="UniProtKB-KW"/>
</dbReference>
<accession>V6TP56</accession>
<dbReference type="VEuPathDB" id="GiardiaDB:QR46_0862"/>
<name>V6TP56_GIAIN</name>
<dbReference type="PRINTS" id="PR01161">
    <property type="entry name" value="TUBULIN"/>
</dbReference>
<dbReference type="EMBL" id="AHGT01000009">
    <property type="protein sequence ID" value="ESU38780.1"/>
    <property type="molecule type" value="Genomic_DNA"/>
</dbReference>
<gene>
    <name evidence="7" type="ORF">DHA2_5462</name>
</gene>
<organism evidence="7 8">
    <name type="scientific">Giardia intestinalis</name>
    <name type="common">Giardia lamblia</name>
    <dbReference type="NCBI Taxonomy" id="5741"/>
    <lineage>
        <taxon>Eukaryota</taxon>
        <taxon>Metamonada</taxon>
        <taxon>Diplomonadida</taxon>
        <taxon>Hexamitidae</taxon>
        <taxon>Giardiinae</taxon>
        <taxon>Giardia</taxon>
    </lineage>
</organism>
<dbReference type="VEuPathDB" id="GiardiaDB:DHA2_5462"/>
<keyword evidence="2 5" id="KW-0493">Microtubule</keyword>
<dbReference type="PROSITE" id="PS00227">
    <property type="entry name" value="TUBULIN"/>
    <property type="match status" value="1"/>
</dbReference>
<keyword evidence="3 5" id="KW-0547">Nucleotide-binding</keyword>
<evidence type="ECO:0000256" key="2">
    <source>
        <dbReference type="ARBA" id="ARBA00022701"/>
    </source>
</evidence>
<dbReference type="SUPFAM" id="SSF52490">
    <property type="entry name" value="Tubulin nucleotide-binding domain-like"/>
    <property type="match status" value="1"/>
</dbReference>
<protein>
    <submittedName>
        <fullName evidence="7">Tubulin gamma chain</fullName>
    </submittedName>
</protein>
<dbReference type="VEuPathDB" id="GiardiaDB:GL50803_005462"/>
<evidence type="ECO:0000259" key="6">
    <source>
        <dbReference type="SMART" id="SM00864"/>
    </source>
</evidence>
<sequence length="480" mass="53353">MWVIFDEALINEMATLTLQFGQYGNQLGPAFFATMMDYLQESGGNGDATPWFGQASDGSIYAKALMIDMEPKAILKSCLGKNDVIDGRFHYNARSAIFGQSGSGNNWAHGYMEHGPRELPKILEGVRKYAEEANTYIDGFFGILSLAGGTGSGLGSHVIGHLRDHYPKSAILCNCVVPFASGEVLTQQYNTSLSLASLIQEADGILLFGNDEAATIVKNQQSRLSGARPSLMQLNAVIGRTLAYNLSGLRRPVTDLLEQTVPSVLYKLLAPRVVPSFPSHDSQHQTLRSIISRCRQIMITGSPGDACMDWQQRLEDRNYFTRLVRSHIVLRSSDAEQFVSGYVNTDDYLQLKDLDPAVLNSYTRAKQQDIKGQRQGIKEAYSTLMQSSFYDLYPYYRPGKSDYPVSLRGENLREDVPPSAALILNGNVFSRTLGDLVLDMKARMQAGAYMWHYERFGVTPTVIRDALITISQVIEDYTLK</sequence>